<protein>
    <submittedName>
        <fullName evidence="1">DNA distortion polypeptide 1</fullName>
    </submittedName>
</protein>
<reference evidence="1 2" key="1">
    <citation type="submission" date="2023-01" db="EMBL/GenBank/DDBJ databases">
        <title>Genome sequence resource and annotation of Enterobacter ludwigii, an economically important pathogen of seedling wilt with strawberry.</title>
        <authorList>
            <person name="Xie Y."/>
        </authorList>
    </citation>
    <scope>NUCLEOTIDE SEQUENCE [LARGE SCALE GENOMIC DNA]</scope>
    <source>
        <strain evidence="1 2">CM-TZ4</strain>
        <plasmid evidence="1 2">unnamed4</plasmid>
    </source>
</reference>
<evidence type="ECO:0000313" key="2">
    <source>
        <dbReference type="Proteomes" id="UP001210538"/>
    </source>
</evidence>
<proteinExistence type="predicted"/>
<organism evidence="1 2">
    <name type="scientific">Enterobacter ludwigii</name>
    <dbReference type="NCBI Taxonomy" id="299767"/>
    <lineage>
        <taxon>Bacteria</taxon>
        <taxon>Pseudomonadati</taxon>
        <taxon>Pseudomonadota</taxon>
        <taxon>Gammaproteobacteria</taxon>
        <taxon>Enterobacterales</taxon>
        <taxon>Enterobacteriaceae</taxon>
        <taxon>Enterobacter</taxon>
        <taxon>Enterobacter cloacae complex</taxon>
    </lineage>
</organism>
<evidence type="ECO:0000313" key="1">
    <source>
        <dbReference type="EMBL" id="WCE16345.1"/>
    </source>
</evidence>
<dbReference type="InterPro" id="IPR048235">
    <property type="entry name" value="DDP1-like"/>
</dbReference>
<sequence length="181" mass="21223">MKKVQFRIEDEDHDYLLECFKTIYADEPSMTVAKGMKLLASALIKNKAKNPLPEKEIDNNDFIKTTVYLTGKQRQLVKEASDKHGWTLARECRFRIQTTLENELDFYDQELLVMNRCRNAIDKIGRNFHYIIVKDDAKVLDKDSFFQDAQKLTYEIVSLKKQFENYIALCKGRTVTNKVEV</sequence>
<dbReference type="EMBL" id="CP116351">
    <property type="protein sequence ID" value="WCE16345.1"/>
    <property type="molecule type" value="Genomic_DNA"/>
</dbReference>
<accession>A0AAX3LJB0</accession>
<name>A0AAX3LJB0_9ENTR</name>
<keyword evidence="2" id="KW-1185">Reference proteome</keyword>
<dbReference type="NCBIfam" id="NF041451">
    <property type="entry name" value="DDP1"/>
    <property type="match status" value="1"/>
</dbReference>
<dbReference type="Proteomes" id="UP001210538">
    <property type="component" value="Plasmid unnamed4"/>
</dbReference>
<dbReference type="AlphaFoldDB" id="A0AAX3LJB0"/>
<dbReference type="RefSeq" id="WP_227119158.1">
    <property type="nucleotide sequence ID" value="NZ_CP116351.1"/>
</dbReference>
<geneLocation type="plasmid" evidence="1 2">
    <name>unnamed4</name>
</geneLocation>
<gene>
    <name evidence="1" type="ORF">PHA72_28270</name>
</gene>
<keyword evidence="1" id="KW-0614">Plasmid</keyword>